<protein>
    <recommendedName>
        <fullName evidence="2">C-type lectin domain-containing protein</fullName>
    </recommendedName>
</protein>
<organism evidence="3 4">
    <name type="scientific">Engystomops pustulosus</name>
    <name type="common">Tungara frog</name>
    <name type="synonym">Physalaemus pustulosus</name>
    <dbReference type="NCBI Taxonomy" id="76066"/>
    <lineage>
        <taxon>Eukaryota</taxon>
        <taxon>Metazoa</taxon>
        <taxon>Chordata</taxon>
        <taxon>Craniata</taxon>
        <taxon>Vertebrata</taxon>
        <taxon>Euteleostomi</taxon>
        <taxon>Amphibia</taxon>
        <taxon>Batrachia</taxon>
        <taxon>Anura</taxon>
        <taxon>Neobatrachia</taxon>
        <taxon>Hyloidea</taxon>
        <taxon>Leptodactylidae</taxon>
        <taxon>Leiuperinae</taxon>
        <taxon>Engystomops</taxon>
    </lineage>
</organism>
<dbReference type="SMART" id="SM00034">
    <property type="entry name" value="CLECT"/>
    <property type="match status" value="1"/>
</dbReference>
<dbReference type="SUPFAM" id="SSF56436">
    <property type="entry name" value="C-type lectin-like"/>
    <property type="match status" value="1"/>
</dbReference>
<evidence type="ECO:0000313" key="4">
    <source>
        <dbReference type="Proteomes" id="UP000824782"/>
    </source>
</evidence>
<dbReference type="PROSITE" id="PS50041">
    <property type="entry name" value="C_TYPE_LECTIN_2"/>
    <property type="match status" value="1"/>
</dbReference>
<dbReference type="InterPro" id="IPR016186">
    <property type="entry name" value="C-type_lectin-like/link_sf"/>
</dbReference>
<keyword evidence="1" id="KW-0812">Transmembrane</keyword>
<dbReference type="InterPro" id="IPR050111">
    <property type="entry name" value="C-type_lectin/snaclec_domain"/>
</dbReference>
<sequence length="224" mass="25912">MDSESGITHERLCENERQSGRRWSYPSTQKSVWISYGLLALLYVLILTLFITVVSEANVSSKQLITIKEMNDFRVKVHNLSSTMDDLHKSLKKKTCEDGWKQFDDSCYSLTVFKAAWAKIRKSCLKKGADLTVITSAREQIFLTSYSGSSSFKRYWIGLHDMDEEGNWMWIDGSDYKTSYQNWKKGEPNDNDDDEDCAHLWTSGEWNDIPCDYDDAYGICEKKL</sequence>
<evidence type="ECO:0000259" key="2">
    <source>
        <dbReference type="PROSITE" id="PS50041"/>
    </source>
</evidence>
<dbReference type="AlphaFoldDB" id="A0AAV7BP94"/>
<keyword evidence="4" id="KW-1185">Reference proteome</keyword>
<gene>
    <name evidence="3" type="ORF">GDO81_009020</name>
</gene>
<dbReference type="Gene3D" id="3.10.100.10">
    <property type="entry name" value="Mannose-Binding Protein A, subunit A"/>
    <property type="match status" value="1"/>
</dbReference>
<feature type="domain" description="C-type lectin" evidence="2">
    <location>
        <begin position="103"/>
        <end position="217"/>
    </location>
</feature>
<dbReference type="Pfam" id="PF00059">
    <property type="entry name" value="Lectin_C"/>
    <property type="match status" value="1"/>
</dbReference>
<name>A0AAV7BP94_ENGPU</name>
<evidence type="ECO:0000313" key="3">
    <source>
        <dbReference type="EMBL" id="KAG8574058.1"/>
    </source>
</evidence>
<feature type="transmembrane region" description="Helical" evidence="1">
    <location>
        <begin position="33"/>
        <end position="54"/>
    </location>
</feature>
<dbReference type="PANTHER" id="PTHR22803">
    <property type="entry name" value="MANNOSE, PHOSPHOLIPASE, LECTIN RECEPTOR RELATED"/>
    <property type="match status" value="1"/>
</dbReference>
<keyword evidence="1" id="KW-0472">Membrane</keyword>
<evidence type="ECO:0000256" key="1">
    <source>
        <dbReference type="SAM" id="Phobius"/>
    </source>
</evidence>
<proteinExistence type="predicted"/>
<dbReference type="InterPro" id="IPR016187">
    <property type="entry name" value="CTDL_fold"/>
</dbReference>
<accession>A0AAV7BP94</accession>
<keyword evidence="1" id="KW-1133">Transmembrane helix</keyword>
<dbReference type="Proteomes" id="UP000824782">
    <property type="component" value="Unassembled WGS sequence"/>
</dbReference>
<comment type="caution">
    <text evidence="3">The sequence shown here is derived from an EMBL/GenBank/DDBJ whole genome shotgun (WGS) entry which is preliminary data.</text>
</comment>
<reference evidence="3" key="1">
    <citation type="thesis" date="2020" institute="ProQuest LLC" country="789 East Eisenhower Parkway, Ann Arbor, MI, USA">
        <title>Comparative Genomics and Chromosome Evolution.</title>
        <authorList>
            <person name="Mudd A.B."/>
        </authorList>
    </citation>
    <scope>NUCLEOTIDE SEQUENCE</scope>
    <source>
        <strain evidence="3">237g6f4</strain>
        <tissue evidence="3">Blood</tissue>
    </source>
</reference>
<dbReference type="EMBL" id="WNYA01000004">
    <property type="protein sequence ID" value="KAG8574058.1"/>
    <property type="molecule type" value="Genomic_DNA"/>
</dbReference>
<dbReference type="InterPro" id="IPR001304">
    <property type="entry name" value="C-type_lectin-like"/>
</dbReference>